<dbReference type="SUPFAM" id="SSF51126">
    <property type="entry name" value="Pectin lyase-like"/>
    <property type="match status" value="9"/>
</dbReference>
<dbReference type="Proteomes" id="UP000009286">
    <property type="component" value="Chromosome"/>
</dbReference>
<gene>
    <name evidence="7" type="ordered locus">MICA_2020</name>
</gene>
<dbReference type="Gene3D" id="2.160.20.10">
    <property type="entry name" value="Single-stranded right-handed beta-helix, Pectin lyase-like"/>
    <property type="match status" value="9"/>
</dbReference>
<dbReference type="Pfam" id="PF05048">
    <property type="entry name" value="NosD"/>
    <property type="match status" value="2"/>
</dbReference>
<dbReference type="InterPro" id="IPR051550">
    <property type="entry name" value="SCF-Subunits/Alg-Epimerases"/>
</dbReference>
<dbReference type="Pfam" id="PF13229">
    <property type="entry name" value="Beta_helix"/>
    <property type="match status" value="4"/>
</dbReference>
<proteinExistence type="predicted"/>
<feature type="domain" description="Carbohydrate-binding/sugar hydrolysis" evidence="5">
    <location>
        <begin position="1476"/>
        <end position="1612"/>
    </location>
</feature>
<evidence type="ECO:0000256" key="3">
    <source>
        <dbReference type="ARBA" id="ARBA00022786"/>
    </source>
</evidence>
<feature type="domain" description="Carbohydrate-binding/sugar hydrolysis" evidence="5">
    <location>
        <begin position="1147"/>
        <end position="1280"/>
    </location>
</feature>
<reference evidence="7 8" key="1">
    <citation type="journal article" date="2011" name="BMC Genomics">
        <title>Genomic insights into an obligate epibiotic bacterial predator: Micavibrio aeruginosavorus ARL-13.</title>
        <authorList>
            <person name="Wang Z."/>
            <person name="Kadouri D."/>
            <person name="Wu M."/>
        </authorList>
    </citation>
    <scope>NUCLEOTIDE SEQUENCE [LARGE SCALE GENOMIC DNA]</scope>
    <source>
        <strain evidence="7 8">ARL-13</strain>
    </source>
</reference>
<dbReference type="NCBIfam" id="TIGR01901">
    <property type="entry name" value="adhes_NPXG"/>
    <property type="match status" value="1"/>
</dbReference>
<comment type="pathway">
    <text evidence="1">Protein modification; protein ubiquitination.</text>
</comment>
<dbReference type="eggNOG" id="COG3420">
    <property type="taxonomic scope" value="Bacteria"/>
</dbReference>
<evidence type="ECO:0000313" key="7">
    <source>
        <dbReference type="EMBL" id="AEP10328.1"/>
    </source>
</evidence>
<dbReference type="InterPro" id="IPR039448">
    <property type="entry name" value="Beta_helix"/>
</dbReference>
<dbReference type="InterPro" id="IPR011050">
    <property type="entry name" value="Pectin_lyase_fold/virulence"/>
</dbReference>
<evidence type="ECO:0000256" key="4">
    <source>
        <dbReference type="SAM" id="SignalP"/>
    </source>
</evidence>
<dbReference type="InterPro" id="IPR022441">
    <property type="entry name" value="Para_beta_helix_rpt-2"/>
</dbReference>
<dbReference type="STRING" id="856793.MICA_2020"/>
<evidence type="ECO:0000259" key="6">
    <source>
        <dbReference type="SMART" id="SM00912"/>
    </source>
</evidence>
<evidence type="ECO:0000313" key="8">
    <source>
        <dbReference type="Proteomes" id="UP000009286"/>
    </source>
</evidence>
<feature type="chain" id="PRO_5003432691" evidence="4">
    <location>
        <begin position="32"/>
        <end position="2332"/>
    </location>
</feature>
<feature type="domain" description="Carbohydrate-binding/sugar hydrolysis" evidence="5">
    <location>
        <begin position="1014"/>
        <end position="1141"/>
    </location>
</feature>
<feature type="signal peptide" evidence="4">
    <location>
        <begin position="1"/>
        <end position="31"/>
    </location>
</feature>
<dbReference type="InterPro" id="IPR006633">
    <property type="entry name" value="Carb-bd_sugar_hydrolysis-dom"/>
</dbReference>
<keyword evidence="2" id="KW-0677">Repeat</keyword>
<dbReference type="SMART" id="SM00722">
    <property type="entry name" value="CASH"/>
    <property type="match status" value="5"/>
</dbReference>
<feature type="domain" description="Filamentous haemagglutinin FhaB/tRNA nuclease CdiA-like TPS" evidence="6">
    <location>
        <begin position="34"/>
        <end position="149"/>
    </location>
</feature>
<name>G2KPW0_MICAA</name>
<dbReference type="OrthoDB" id="1776524at2"/>
<feature type="domain" description="Carbohydrate-binding/sugar hydrolysis" evidence="5">
    <location>
        <begin position="857"/>
        <end position="998"/>
    </location>
</feature>
<dbReference type="InterPro" id="IPR008638">
    <property type="entry name" value="FhaB/CdiA-like_TPS"/>
</dbReference>
<sequence>MTTQRGTVNKFLSTSALTLGLIASASATANAMDANTTPTGEQIVAGSATMDRPDASTLNINQNTDRVVINWDSFNIGSNAKTEFFQPNSGSLAVNRVTGRNSDPTQILGTLKANGRVMVLDRNGVVFGAGSRVDVGGIVASTGDVNDAAVMRGDTKLELSNFGDASVVNNGTISVTGAGLAALVAPHVANNGVIEARLGKVALAAGGERATVDLYGDGLVEIAVGGAKGKALAENAGVLSGATVLITAQGAKEVVDTVINMSGVVQATSATVSGGKIILDGGNAGKVKVSGTIDASGATGGGDIKVTGEDIEVTNTAFVTADATNTGNGGSIYFMGGNKAIYSGNFAARGGLNGGNGGFVELSAKNALGYDGAVTTMAVNGLAGSFLLDPEFAIIHSGWLDPISWYDLIIKAENLADDMHRNGTVTVQANQFIDVGTDLPFFGNGDINLATYNYQTWGVTGYINFFGIQIPVYGFITHSGNANPGNLVLDANTVNFNKNLLMGTGNLSVLADTINLKSQIKGTDGVSTELLDQSRISSTASLVNVLSPSAMIQQGVYLAANGGTVDVKAGTYNQGDIQIDKALTVLGAGNGQTVVDAQGYGSGFMIKSSNVTLDGFDIRRNPSNNSWSGSGVWVFGKGWDTAANAIDNITIGDNGTGRGGNNISGGFYAGIYLSQGNVHDVNIVGNTINGAHTGIESNSSYQYGKFGGLNVVANTISNVQNGMGLNFLTGNNYVANNILSGVVYANIWGGISDAGAALRVYNNSFDGNAQRLIQNSHGFTVNASGNWWGTNNEATIASKMTGSVDFTPFMMGGADTSAARGFQGDFSNLFVTALGAQTGTVGRVQEGVDDVTVGGTVTVGDGTFNENVLVYKSMLLKSANGMNATTIAGVTGLGADSVIKITADDVTLGGVGHGFNLVGNGLGNGINVANADDVSVVGNKVGGSAGPAINVSSSDAANIAGNIVLNAGANGIHLDQVNGATVTGNTVSNAAFSGVQALWGRDLDISDNVVANSGANGIALMAVGGTNTVGGNTIKGTGVDGIYANNVAGLVVDGNTIGTSAAAIANNGINVEYSAGAIIRDNRVKNAGNIGINVNRSADASVLDNIVRDVSANGINVAYSDDANVEDNTVVNAAKTGININRGSNITVSGNTLRDIGNQGIRTDQVQTLNVLGNVLRNVSWSGIEVQGGKTVTVSGNNMDDVRGNGIQISSSQGAVNLLDNVVSDIRLHGIVVNTAPGAVVVDGNRVTDAGEFGIYTNGSKNVVVSDNRVSGGKNGIVVQNAAASAKIENNVVSGASDAGRVASGYQTAIGILVKDSAGAVSVTDNRSNANTGDGIRILNTDGAVVSGNITNDNGDKGIIINRSDNAVVDDNRSNGNATGIWVELSNGVDLTNNVIRHSKVDGIHLRDSDNTLVQGNQILSNDRNGIFVERSDSADIFRNTITGSGGYTGVKVEGSSNTDIGATDQTSWVQTGFWPWQGHFVTTVRGNTITNFDNGVTVAGGNDNDVVRNTISGVDYGVRLSGATNSDVLGNDLTGNSIVGIEVVAGSHNAVIDNNTLDHFDTGIVVNGSNNVDVTDNDLTDVGSGIVADASNGLRVTGNDLTGRYNGGTAISVTNSDDVIIGGGTFLIFPFDVNSAEGFRDGIYANNVSNLHIRQNDLTGYGRGVGIDVRNSDGAIVGGVDFLTSYGSDVDGYNNGIRVISSDDVEITQNDVSNSAKNGIIVRNSDRANVSSNAVTFTGNDAITVNGSRDAVVNGNMALFFGGDGIVARNSGKIEIANNIVGLGWGNGIAVDGGNKAHIHGNLVGLLGGDGIVVAGAGNSLIENNLIALVGGNGVTLKPGSGYDFSDGSEVRNNTIMFVGGNGVDSYDTFGLVVDGNTITNVAGNGVNVEISQDTKIANNVIDGFGGHGIAVDDENGSVDIAFNTIQNGSGDAINVRDSENVLIRRNLINNVGSDGIDVANSDVVDIRRNVIDNVGADGVDVSDSGVVTIRRNTISNVGDNGIEADGNRRVRIARNDISNAGDNGIMIDDNNRVRIVSNLITNSGNAGLYAAGADNGVVILEDNVFTGNPIGAWFESGIIDLTGATNTFNGGDIGMRFAPVGNPNDLTLVGNTIGTTTFNGQSQYYIELANAAFFAPGLPTILNGLDASYDGFVPNSVGGILTKAQYDAIESKIYHFNDDGSLGLFFFGAVPGIDDEDVYNRYGDLNWAGGRFRMTILGLPSVPGAGANRVGANSAAGQPGFTGNVAEFLANLAPAAGGDDQQDGQQQRGQSISIAGQLADLEPAAGGEGGEVSCWSDAMNQAAGGGAVSYSFGGSMEESLSQAASCGGAI</sequence>
<organism evidence="7 8">
    <name type="scientific">Micavibrio aeruginosavorus (strain ARL-13)</name>
    <dbReference type="NCBI Taxonomy" id="856793"/>
    <lineage>
        <taxon>Bacteria</taxon>
        <taxon>Pseudomonadati</taxon>
        <taxon>Bdellovibrionota</taxon>
        <taxon>Bdellovibrionia</taxon>
        <taxon>Bdellovibrionales</taxon>
        <taxon>Pseudobdellovibrionaceae</taxon>
        <taxon>Micavibrio</taxon>
    </lineage>
</organism>
<dbReference type="PANTHER" id="PTHR22990:SF15">
    <property type="entry name" value="F-BOX ONLY PROTEIN 10"/>
    <property type="match status" value="1"/>
</dbReference>
<dbReference type="SMART" id="SM00710">
    <property type="entry name" value="PbH1"/>
    <property type="match status" value="49"/>
</dbReference>
<accession>G2KPW0</accession>
<dbReference type="RefSeq" id="WP_014103551.1">
    <property type="nucleotide sequence ID" value="NC_016026.1"/>
</dbReference>
<dbReference type="InterPro" id="IPR007742">
    <property type="entry name" value="NosD_dom"/>
</dbReference>
<keyword evidence="8" id="KW-1185">Reference proteome</keyword>
<evidence type="ECO:0000259" key="5">
    <source>
        <dbReference type="SMART" id="SM00722"/>
    </source>
</evidence>
<evidence type="ECO:0000256" key="1">
    <source>
        <dbReference type="ARBA" id="ARBA00004906"/>
    </source>
</evidence>
<dbReference type="InterPro" id="IPR006626">
    <property type="entry name" value="PbH1"/>
</dbReference>
<dbReference type="NCBIfam" id="TIGR03804">
    <property type="entry name" value="para_beta_helix"/>
    <property type="match status" value="3"/>
</dbReference>
<feature type="domain" description="Carbohydrate-binding/sugar hydrolysis" evidence="5">
    <location>
        <begin position="1282"/>
        <end position="1430"/>
    </location>
</feature>
<evidence type="ECO:0000256" key="2">
    <source>
        <dbReference type="ARBA" id="ARBA00022737"/>
    </source>
</evidence>
<protein>
    <submittedName>
        <fullName evidence="7">Putative hemagglutinin</fullName>
    </submittedName>
</protein>
<dbReference type="PANTHER" id="PTHR22990">
    <property type="entry name" value="F-BOX ONLY PROTEIN"/>
    <property type="match status" value="1"/>
</dbReference>
<dbReference type="KEGG" id="mai:MICA_2020"/>
<dbReference type="HOGENOM" id="CLU_229954_0_0_5"/>
<dbReference type="EMBL" id="CP002382">
    <property type="protein sequence ID" value="AEP10328.1"/>
    <property type="molecule type" value="Genomic_DNA"/>
</dbReference>
<dbReference type="SMART" id="SM00912">
    <property type="entry name" value="Haemagg_act"/>
    <property type="match status" value="1"/>
</dbReference>
<dbReference type="InterPro" id="IPR012334">
    <property type="entry name" value="Pectin_lyas_fold"/>
</dbReference>
<keyword evidence="3" id="KW-0833">Ubl conjugation pathway</keyword>
<keyword evidence="4" id="KW-0732">Signal</keyword>